<feature type="domain" description="Large ribosomal subunit protein mL46 N-terminal" evidence="2">
    <location>
        <begin position="45"/>
        <end position="142"/>
    </location>
</feature>
<evidence type="ECO:0000259" key="2">
    <source>
        <dbReference type="Pfam" id="PF11788"/>
    </source>
</evidence>
<dbReference type="PANTHER" id="PTHR13124:SF12">
    <property type="entry name" value="LARGE RIBOSOMAL SUBUNIT PROTEIN ML46"/>
    <property type="match status" value="1"/>
</dbReference>
<keyword evidence="4" id="KW-1185">Reference proteome</keyword>
<reference evidence="3" key="2">
    <citation type="submission" date="2025-09" db="UniProtKB">
        <authorList>
            <consortium name="Ensembl"/>
        </authorList>
    </citation>
    <scope>IDENTIFICATION</scope>
</reference>
<dbReference type="InterPro" id="IPR040008">
    <property type="entry name" value="Ribosomal_mL46"/>
</dbReference>
<dbReference type="Pfam" id="PF11788">
    <property type="entry name" value="MRP-L46"/>
    <property type="match status" value="1"/>
</dbReference>
<feature type="compositionally biased region" description="Polar residues" evidence="1">
    <location>
        <begin position="208"/>
        <end position="219"/>
    </location>
</feature>
<dbReference type="InterPro" id="IPR021757">
    <property type="entry name" value="Ribosomal_mL46_N"/>
</dbReference>
<evidence type="ECO:0000256" key="1">
    <source>
        <dbReference type="SAM" id="MobiDB-lite"/>
    </source>
</evidence>
<feature type="region of interest" description="Disordered" evidence="1">
    <location>
        <begin position="199"/>
        <end position="247"/>
    </location>
</feature>
<dbReference type="PANTHER" id="PTHR13124">
    <property type="entry name" value="39S RIBOSOMAL PROTEIN L46, MITOCHONDRIAL PRECURSOR-RELATED"/>
    <property type="match status" value="1"/>
</dbReference>
<reference evidence="3" key="1">
    <citation type="submission" date="2025-08" db="UniProtKB">
        <authorList>
            <consortium name="Ensembl"/>
        </authorList>
    </citation>
    <scope>IDENTIFICATION</scope>
</reference>
<accession>A0A667H6Z8</accession>
<evidence type="ECO:0000313" key="4">
    <source>
        <dbReference type="Proteomes" id="UP000472241"/>
    </source>
</evidence>
<evidence type="ECO:0000313" key="3">
    <source>
        <dbReference type="Ensembl" id="ENSLCNP00005007090.1"/>
    </source>
</evidence>
<organism evidence="3 4">
    <name type="scientific">Lynx canadensis</name>
    <name type="common">Canada lynx</name>
    <name type="synonym">Felis canadensis</name>
    <dbReference type="NCBI Taxonomy" id="61383"/>
    <lineage>
        <taxon>Eukaryota</taxon>
        <taxon>Metazoa</taxon>
        <taxon>Chordata</taxon>
        <taxon>Craniata</taxon>
        <taxon>Vertebrata</taxon>
        <taxon>Euteleostomi</taxon>
        <taxon>Mammalia</taxon>
        <taxon>Eutheria</taxon>
        <taxon>Laurasiatheria</taxon>
        <taxon>Carnivora</taxon>
        <taxon>Feliformia</taxon>
        <taxon>Felidae</taxon>
        <taxon>Felinae</taxon>
        <taxon>Lynx</taxon>
    </lineage>
</organism>
<dbReference type="Ensembl" id="ENSLCNT00005007956.1">
    <property type="protein sequence ID" value="ENSLCNP00005007090.1"/>
    <property type="gene ID" value="ENSLCNG00005004664.1"/>
</dbReference>
<proteinExistence type="predicted"/>
<name>A0A667H6Z8_LYNCA</name>
<gene>
    <name evidence="3" type="primary">MRPL46</name>
</gene>
<dbReference type="Proteomes" id="UP000472241">
    <property type="component" value="Unplaced"/>
</dbReference>
<dbReference type="GO" id="GO:0005762">
    <property type="term" value="C:mitochondrial large ribosomal subunit"/>
    <property type="evidence" value="ECO:0007669"/>
    <property type="project" value="TreeGrafter"/>
</dbReference>
<sequence>MAAPVRRTLLEAAKGWRRFEGHWAGSLGSRSLAPAAAPLSSGSPWRLVGALCLQRPPLVSKPLTPLQEEMAALLQQIEVERSMYSDHELRALDEAQRLAKRKADLYDEEEDGQNVLLVQDLEDVWEQKFLQFKPGARITEADEKNDRTSLHRKLDRNLVLLVKEKLGDKDVWILPQAEWQPGETLRGTAERTLATLSEKAEPMLGPQDGQSSQARSQDCCSDGQVSPPEPARGSEPSTDFLEGGFSPLDVKVSGSDV</sequence>
<dbReference type="AlphaFoldDB" id="A0A667H6Z8"/>
<dbReference type="Gene3D" id="3.90.79.10">
    <property type="entry name" value="Nucleoside Triphosphate Pyrophosphohydrolase"/>
    <property type="match status" value="1"/>
</dbReference>
<protein>
    <submittedName>
        <fullName evidence="3">Mitochondrial ribosomal protein L46</fullName>
    </submittedName>
</protein>
<dbReference type="GO" id="GO:0003735">
    <property type="term" value="F:structural constituent of ribosome"/>
    <property type="evidence" value="ECO:0007669"/>
    <property type="project" value="InterPro"/>
</dbReference>